<dbReference type="Pfam" id="PF26348">
    <property type="entry name" value="SRA_ScoMcrA"/>
    <property type="match status" value="1"/>
</dbReference>
<dbReference type="EMBL" id="HF571521">
    <property type="protein sequence ID" value="CCQ35044.1"/>
    <property type="molecule type" value="Genomic_DNA"/>
</dbReference>
<dbReference type="AlphaFoldDB" id="F7PHF1"/>
<reference evidence="2 5" key="3">
    <citation type="journal article" date="2014" name="Environ. Microbiol.">
        <title>Halorhabdus tiamatea: proteogenomics and glycosidase activity measurements identify the first cultivated euryarchaeon from a deep-sea anoxic brine lake as potential polysaccharide degrader.</title>
        <authorList>
            <person name="Werner J."/>
            <person name="Ferrer M."/>
            <person name="Michel G."/>
            <person name="Mann A.J."/>
            <person name="Huang S."/>
            <person name="Juarez S."/>
            <person name="Ciordia S."/>
            <person name="Albar J.P."/>
            <person name="Alcaide M."/>
            <person name="La Cono V."/>
            <person name="Yakimov M.M."/>
            <person name="Antunes A."/>
            <person name="Taborda M."/>
            <person name="Da Costa M.S."/>
            <person name="Amann R.I."/>
            <person name="Gloeckner F.O."/>
            <person name="Golyshina O.V."/>
            <person name="Golyshin P.N."/>
            <person name="Teeling H."/>
        </authorList>
    </citation>
    <scope>NUCLEOTIDE SEQUENCE [LARGE SCALE GENOMIC DNA]</scope>
    <source>
        <strain evidence="5">SARL4B</strain>
        <strain evidence="2">Type strain: SARL4B</strain>
        <plasmid evidence="2">pHTIA</plasmid>
    </source>
</reference>
<keyword evidence="2" id="KW-0614">Plasmid</keyword>
<dbReference type="GO" id="GO:0004519">
    <property type="term" value="F:endonuclease activity"/>
    <property type="evidence" value="ECO:0007669"/>
    <property type="project" value="UniProtKB-KW"/>
</dbReference>
<evidence type="ECO:0000313" key="4">
    <source>
        <dbReference type="Proteomes" id="UP000003861"/>
    </source>
</evidence>
<evidence type="ECO:0000313" key="5">
    <source>
        <dbReference type="Proteomes" id="UP000015381"/>
    </source>
</evidence>
<dbReference type="KEGG" id="hti:HTIA_p2942"/>
<keyword evidence="3" id="KW-0255">Endonuclease</keyword>
<dbReference type="Proteomes" id="UP000015381">
    <property type="component" value="Plasmid pHTIA"/>
</dbReference>
<keyword evidence="3" id="KW-0540">Nuclease</keyword>
<evidence type="ECO:0000259" key="1">
    <source>
        <dbReference type="Pfam" id="PF26348"/>
    </source>
</evidence>
<sequence>MCPLSFDIDATYHRVKDIHEEYGGNRYSGIAPCADYPYVFIFYGESGEWHGYDD</sequence>
<gene>
    <name evidence="3" type="ORF">HLRTI_003391</name>
    <name evidence="2" type="ORF">HTIA_p2942</name>
</gene>
<evidence type="ECO:0000313" key="3">
    <source>
        <dbReference type="EMBL" id="ERJ04640.1"/>
    </source>
</evidence>
<organism evidence="3 4">
    <name type="scientific">Halorhabdus tiamatea SARL4B</name>
    <dbReference type="NCBI Taxonomy" id="1033806"/>
    <lineage>
        <taxon>Archaea</taxon>
        <taxon>Methanobacteriati</taxon>
        <taxon>Methanobacteriota</taxon>
        <taxon>Stenosarchaea group</taxon>
        <taxon>Halobacteria</taxon>
        <taxon>Halobacteriales</taxon>
        <taxon>Haloarculaceae</taxon>
        <taxon>Halorhabdus</taxon>
    </lineage>
</organism>
<accession>F7PHF1</accession>
<feature type="domain" description="ScoMcrA-like SRA" evidence="1">
    <location>
        <begin position="11"/>
        <end position="54"/>
    </location>
</feature>
<keyword evidence="5" id="KW-1185">Reference proteome</keyword>
<dbReference type="EMBL" id="AFNT02000065">
    <property type="protein sequence ID" value="ERJ04640.1"/>
    <property type="molecule type" value="Genomic_DNA"/>
</dbReference>
<keyword evidence="3" id="KW-0378">Hydrolase</keyword>
<evidence type="ECO:0000313" key="2">
    <source>
        <dbReference type="EMBL" id="CCQ35044.1"/>
    </source>
</evidence>
<dbReference type="Proteomes" id="UP000003861">
    <property type="component" value="Unassembled WGS sequence"/>
</dbReference>
<reference evidence="3 4" key="2">
    <citation type="journal article" date="2013" name="PLoS ONE">
        <title>INDIGO - INtegrated Data Warehouse of MIcrobial GenOmes with Examples from the Red Sea Extremophiles.</title>
        <authorList>
            <person name="Alam I."/>
            <person name="Antunes A."/>
            <person name="Kamau A.A."/>
            <person name="Ba Alawi W."/>
            <person name="Kalkatawi M."/>
            <person name="Stingl U."/>
            <person name="Bajic V.B."/>
        </authorList>
    </citation>
    <scope>NUCLEOTIDE SEQUENCE [LARGE SCALE GENOMIC DNA]</scope>
    <source>
        <strain evidence="3 4">SARL4B</strain>
    </source>
</reference>
<reference evidence="3 4" key="1">
    <citation type="journal article" date="2011" name="J. Bacteriol.">
        <title>Genome sequence of Halorhabdus tiamatea, the first archaeon isolated from a deep-sea anoxic brine lake.</title>
        <authorList>
            <person name="Antunes A."/>
            <person name="Alam I."/>
            <person name="Bajic V.B."/>
            <person name="Stingl U."/>
        </authorList>
    </citation>
    <scope>NUCLEOTIDE SEQUENCE [LARGE SCALE GENOMIC DNA]</scope>
    <source>
        <strain evidence="3 4">SARL4B</strain>
    </source>
</reference>
<protein>
    <submittedName>
        <fullName evidence="3">Restriction endonuclease protein</fullName>
    </submittedName>
</protein>
<name>F7PHF1_9EURY</name>
<geneLocation type="plasmid" evidence="2 5">
    <name>pHTIA</name>
</geneLocation>
<proteinExistence type="predicted"/>
<dbReference type="InterPro" id="IPR058712">
    <property type="entry name" value="SRA_ScoMcrA"/>
</dbReference>
<dbReference type="HOGENOM" id="CLU_3038975_0_0_2"/>